<dbReference type="EMBL" id="JAPDUS010000026">
    <property type="protein sequence ID" value="MCW4094337.1"/>
    <property type="molecule type" value="Genomic_DNA"/>
</dbReference>
<dbReference type="AlphaFoldDB" id="A0AAW5U0B7"/>
<organism evidence="1 2">
    <name type="scientific">Segatella copri</name>
    <dbReference type="NCBI Taxonomy" id="165179"/>
    <lineage>
        <taxon>Bacteria</taxon>
        <taxon>Pseudomonadati</taxon>
        <taxon>Bacteroidota</taxon>
        <taxon>Bacteroidia</taxon>
        <taxon>Bacteroidales</taxon>
        <taxon>Prevotellaceae</taxon>
        <taxon>Segatella</taxon>
    </lineage>
</organism>
<evidence type="ECO:0000313" key="2">
    <source>
        <dbReference type="Proteomes" id="UP001209074"/>
    </source>
</evidence>
<dbReference type="RefSeq" id="WP_264980809.1">
    <property type="nucleotide sequence ID" value="NZ_JAPDUS010000026.1"/>
</dbReference>
<comment type="caution">
    <text evidence="1">The sequence shown here is derived from an EMBL/GenBank/DDBJ whole genome shotgun (WGS) entry which is preliminary data.</text>
</comment>
<accession>A0AAW5U0B7</accession>
<gene>
    <name evidence="1" type="ORF">ONT05_12415</name>
</gene>
<name>A0AAW5U0B7_9BACT</name>
<proteinExistence type="predicted"/>
<reference evidence="1" key="1">
    <citation type="submission" date="2022-11" db="EMBL/GenBank/DDBJ databases">
        <title>Genomic repertoires linked with pathogenic potency of arthritogenic Prevotella copri isolated from the gut of rheumatoid arthritis patients.</title>
        <authorList>
            <person name="Nii T."/>
            <person name="Maeda Y."/>
            <person name="Motooka D."/>
            <person name="Naito M."/>
            <person name="Matsumoto Y."/>
            <person name="Ogawa T."/>
            <person name="Oguro-Igashira E."/>
            <person name="Kishikawa T."/>
            <person name="Yamashita M."/>
            <person name="Koizumi S."/>
            <person name="Kurakawa T."/>
            <person name="Okumura R."/>
            <person name="Kayama H."/>
            <person name="Murakami M."/>
            <person name="Sakaguchi T."/>
            <person name="Das B."/>
            <person name="Nakamura S."/>
            <person name="Okada Y."/>
            <person name="Kumanogoh A."/>
            <person name="Takeda K."/>
        </authorList>
    </citation>
    <scope>NUCLEOTIDE SEQUENCE</scope>
    <source>
        <strain evidence="1">N016-13</strain>
    </source>
</reference>
<sequence length="56" mass="6108">MLPMLLISALLEPHQDAGTVATGKNLAAFELFRNAAGLKDVDINTPGSRHHRPWQS</sequence>
<protein>
    <submittedName>
        <fullName evidence="1">Uncharacterized protein</fullName>
    </submittedName>
</protein>
<evidence type="ECO:0000313" key="1">
    <source>
        <dbReference type="EMBL" id="MCW4094337.1"/>
    </source>
</evidence>
<dbReference type="Proteomes" id="UP001209074">
    <property type="component" value="Unassembled WGS sequence"/>
</dbReference>